<dbReference type="Pfam" id="PF02515">
    <property type="entry name" value="CoA_transf_3"/>
    <property type="match status" value="1"/>
</dbReference>
<organism evidence="2">
    <name type="scientific">marine sediment metagenome</name>
    <dbReference type="NCBI Taxonomy" id="412755"/>
    <lineage>
        <taxon>unclassified sequences</taxon>
        <taxon>metagenomes</taxon>
        <taxon>ecological metagenomes</taxon>
    </lineage>
</organism>
<keyword evidence="1" id="KW-0808">Transferase</keyword>
<reference evidence="2" key="1">
    <citation type="journal article" date="2014" name="Front. Microbiol.">
        <title>High frequency of phylogenetically diverse reductive dehalogenase-homologous genes in deep subseafloor sedimentary metagenomes.</title>
        <authorList>
            <person name="Kawai M."/>
            <person name="Futagami T."/>
            <person name="Toyoda A."/>
            <person name="Takaki Y."/>
            <person name="Nishi S."/>
            <person name="Hori S."/>
            <person name="Arai W."/>
            <person name="Tsubouchi T."/>
            <person name="Morono Y."/>
            <person name="Uchiyama I."/>
            <person name="Ito T."/>
            <person name="Fujiyama A."/>
            <person name="Inagaki F."/>
            <person name="Takami H."/>
        </authorList>
    </citation>
    <scope>NUCLEOTIDE SEQUENCE</scope>
    <source>
        <strain evidence="2">Expedition CK06-06</strain>
    </source>
</reference>
<evidence type="ECO:0000256" key="1">
    <source>
        <dbReference type="ARBA" id="ARBA00022679"/>
    </source>
</evidence>
<feature type="non-terminal residue" evidence="2">
    <location>
        <position position="1"/>
    </location>
</feature>
<evidence type="ECO:0008006" key="3">
    <source>
        <dbReference type="Google" id="ProtNLM"/>
    </source>
</evidence>
<dbReference type="GO" id="GO:0008410">
    <property type="term" value="F:CoA-transferase activity"/>
    <property type="evidence" value="ECO:0007669"/>
    <property type="project" value="TreeGrafter"/>
</dbReference>
<dbReference type="PANTHER" id="PTHR48207:SF3">
    <property type="entry name" value="SUCCINATE--HYDROXYMETHYLGLUTARATE COA-TRANSFERASE"/>
    <property type="match status" value="1"/>
</dbReference>
<dbReference type="InterPro" id="IPR050483">
    <property type="entry name" value="CoA-transferase_III_domain"/>
</dbReference>
<dbReference type="AlphaFoldDB" id="X1QKL8"/>
<dbReference type="SUPFAM" id="SSF89796">
    <property type="entry name" value="CoA-transferase family III (CaiB/BaiF)"/>
    <property type="match status" value="1"/>
</dbReference>
<protein>
    <recommendedName>
        <fullName evidence="3">CoA transferase</fullName>
    </recommendedName>
</protein>
<dbReference type="EMBL" id="BARV01024059">
    <property type="protein sequence ID" value="GAI43819.1"/>
    <property type="molecule type" value="Genomic_DNA"/>
</dbReference>
<evidence type="ECO:0000313" key="2">
    <source>
        <dbReference type="EMBL" id="GAI43819.1"/>
    </source>
</evidence>
<dbReference type="Gene3D" id="3.40.50.10540">
    <property type="entry name" value="Crotonobetainyl-coa:carnitine coa-transferase, domain 1"/>
    <property type="match status" value="1"/>
</dbReference>
<gene>
    <name evidence="2" type="ORF">S06H3_39340</name>
</gene>
<accession>X1QKL8</accession>
<proteinExistence type="predicted"/>
<sequence>HTKPEALDDITLLDLSYKNFAGCYCSSMLAEFGAKVIRIEPPEGDFIRSCTPYGLLHKGEGLNYLSEGRNKHHITLNLQEPEGREILKSLVKRADVLIETFSPGVMEGWGIGYEQLKEINPGLIFTSITAHGQFGPLSQNPMPDYDNITQTKSAVQSATGEVLPEGKSYDECPWAVPTKAGPWIGWAQPGTFMAVGILAALYWKGISGQGQALDVATAEAYARFDDYAALWYQETGIVNERFGSLDTAGWLYCFAPTKDGAVFLGGLR</sequence>
<feature type="non-terminal residue" evidence="2">
    <location>
        <position position="268"/>
    </location>
</feature>
<dbReference type="InterPro" id="IPR003673">
    <property type="entry name" value="CoA-Trfase_fam_III"/>
</dbReference>
<dbReference type="PANTHER" id="PTHR48207">
    <property type="entry name" value="SUCCINATE--HYDROXYMETHYLGLUTARATE COA-TRANSFERASE"/>
    <property type="match status" value="1"/>
</dbReference>
<comment type="caution">
    <text evidence="2">The sequence shown here is derived from an EMBL/GenBank/DDBJ whole genome shotgun (WGS) entry which is preliminary data.</text>
</comment>
<name>X1QKL8_9ZZZZ</name>
<dbReference type="InterPro" id="IPR023606">
    <property type="entry name" value="CoA-Trfase_III_dom_1_sf"/>
</dbReference>